<reference evidence="1 2" key="1">
    <citation type="journal article" date="2018" name="Mol. Biol. Evol.">
        <title>Broad Genomic Sampling Reveals a Smut Pathogenic Ancestry of the Fungal Clade Ustilaginomycotina.</title>
        <authorList>
            <person name="Kijpornyongpan T."/>
            <person name="Mondo S.J."/>
            <person name="Barry K."/>
            <person name="Sandor L."/>
            <person name="Lee J."/>
            <person name="Lipzen A."/>
            <person name="Pangilinan J."/>
            <person name="LaButti K."/>
            <person name="Hainaut M."/>
            <person name="Henrissat B."/>
            <person name="Grigoriev I.V."/>
            <person name="Spatafora J.W."/>
            <person name="Aime M.C."/>
        </authorList>
    </citation>
    <scope>NUCLEOTIDE SEQUENCE [LARGE SCALE GENOMIC DNA]</scope>
    <source>
        <strain evidence="1 2">SA 807</strain>
    </source>
</reference>
<organism evidence="1 2">
    <name type="scientific">Violaceomyces palustris</name>
    <dbReference type="NCBI Taxonomy" id="1673888"/>
    <lineage>
        <taxon>Eukaryota</taxon>
        <taxon>Fungi</taxon>
        <taxon>Dikarya</taxon>
        <taxon>Basidiomycota</taxon>
        <taxon>Ustilaginomycotina</taxon>
        <taxon>Ustilaginomycetes</taxon>
        <taxon>Violaceomycetales</taxon>
        <taxon>Violaceomycetaceae</taxon>
        <taxon>Violaceomyces</taxon>
    </lineage>
</organism>
<accession>A0ACD0P7J9</accession>
<evidence type="ECO:0000313" key="1">
    <source>
        <dbReference type="EMBL" id="PWN54095.1"/>
    </source>
</evidence>
<dbReference type="Proteomes" id="UP000245626">
    <property type="component" value="Unassembled WGS sequence"/>
</dbReference>
<name>A0ACD0P7J9_9BASI</name>
<proteinExistence type="predicted"/>
<keyword evidence="2" id="KW-1185">Reference proteome</keyword>
<sequence>MASSATVDIPSQLLEQAKRFRMRKTSLPQGSASVMVFKIDKKSLSLQVEEEFDSIPLDELSEELPENSPRFLLVTYELVMKDGRLTFPMFIIYWSPQTSSMDQSTLYASSLSNFSVKVDVSKVISLRDGEVSKDLLDSHFL</sequence>
<protein>
    <submittedName>
        <fullName evidence="1">Glia maturation factor beta</fullName>
    </submittedName>
</protein>
<dbReference type="EMBL" id="KZ819696">
    <property type="protein sequence ID" value="PWN54095.1"/>
    <property type="molecule type" value="Genomic_DNA"/>
</dbReference>
<evidence type="ECO:0000313" key="2">
    <source>
        <dbReference type="Proteomes" id="UP000245626"/>
    </source>
</evidence>
<gene>
    <name evidence="1" type="ORF">IE53DRAFT_383346</name>
</gene>